<dbReference type="PANTHER" id="PTHR12911:SF8">
    <property type="entry name" value="KLAROID PROTEIN-RELATED"/>
    <property type="match status" value="1"/>
</dbReference>
<feature type="compositionally biased region" description="Basic and acidic residues" evidence="6">
    <location>
        <begin position="52"/>
        <end position="65"/>
    </location>
</feature>
<feature type="compositionally biased region" description="Basic and acidic residues" evidence="6">
    <location>
        <begin position="241"/>
        <end position="259"/>
    </location>
</feature>
<proteinExistence type="predicted"/>
<reference evidence="8 9" key="1">
    <citation type="journal article" date="2017" name="Mycologia">
        <title>Bifiguratus adelaidae, gen. et sp. nov., a new member of Mucoromycotina in endophytic and soil-dwelling habitats.</title>
        <authorList>
            <person name="Torres-Cruz T.J."/>
            <person name="Billingsley Tobias T.L."/>
            <person name="Almatruk M."/>
            <person name="Hesse C."/>
            <person name="Kuske C.R."/>
            <person name="Desiro A."/>
            <person name="Benucci G.M."/>
            <person name="Bonito G."/>
            <person name="Stajich J.E."/>
            <person name="Dunlap C."/>
            <person name="Arnold A.E."/>
            <person name="Porras-Alfaro A."/>
        </authorList>
    </citation>
    <scope>NUCLEOTIDE SEQUENCE [LARGE SCALE GENOMIC DNA]</scope>
    <source>
        <strain evidence="8 9">AZ0501</strain>
    </source>
</reference>
<evidence type="ECO:0000256" key="1">
    <source>
        <dbReference type="ARBA" id="ARBA00004370"/>
    </source>
</evidence>
<dbReference type="Pfam" id="PF07738">
    <property type="entry name" value="Sad1_UNC"/>
    <property type="match status" value="1"/>
</dbReference>
<dbReference type="GO" id="GO:0016020">
    <property type="term" value="C:membrane"/>
    <property type="evidence" value="ECO:0007669"/>
    <property type="project" value="UniProtKB-SubCell"/>
</dbReference>
<evidence type="ECO:0000313" key="8">
    <source>
        <dbReference type="EMBL" id="OZJ06965.1"/>
    </source>
</evidence>
<evidence type="ECO:0000256" key="5">
    <source>
        <dbReference type="SAM" id="Coils"/>
    </source>
</evidence>
<keyword evidence="4" id="KW-0472">Membrane</keyword>
<organism evidence="8 9">
    <name type="scientific">Bifiguratus adelaidae</name>
    <dbReference type="NCBI Taxonomy" id="1938954"/>
    <lineage>
        <taxon>Eukaryota</taxon>
        <taxon>Fungi</taxon>
        <taxon>Fungi incertae sedis</taxon>
        <taxon>Mucoromycota</taxon>
        <taxon>Mucoromycotina</taxon>
        <taxon>Endogonomycetes</taxon>
        <taxon>Endogonales</taxon>
        <taxon>Endogonales incertae sedis</taxon>
        <taxon>Bifiguratus</taxon>
    </lineage>
</organism>
<dbReference type="GO" id="GO:0005635">
    <property type="term" value="C:nuclear envelope"/>
    <property type="evidence" value="ECO:0007669"/>
    <property type="project" value="TreeGrafter"/>
</dbReference>
<comment type="subcellular location">
    <subcellularLocation>
        <location evidence="1">Membrane</location>
    </subcellularLocation>
</comment>
<dbReference type="PANTHER" id="PTHR12911">
    <property type="entry name" value="SAD1/UNC-84-LIKE PROTEIN-RELATED"/>
    <property type="match status" value="1"/>
</dbReference>
<evidence type="ECO:0000256" key="3">
    <source>
        <dbReference type="ARBA" id="ARBA00022989"/>
    </source>
</evidence>
<accession>A0A261Y8L3</accession>
<dbReference type="Proteomes" id="UP000242875">
    <property type="component" value="Unassembled WGS sequence"/>
</dbReference>
<gene>
    <name evidence="8" type="ORF">BZG36_00076</name>
</gene>
<evidence type="ECO:0000259" key="7">
    <source>
        <dbReference type="PROSITE" id="PS51469"/>
    </source>
</evidence>
<feature type="region of interest" description="Disordered" evidence="6">
    <location>
        <begin position="51"/>
        <end position="291"/>
    </location>
</feature>
<protein>
    <recommendedName>
        <fullName evidence="7">SUN domain-containing protein</fullName>
    </recommendedName>
</protein>
<name>A0A261Y8L3_9FUNG</name>
<evidence type="ECO:0000313" key="9">
    <source>
        <dbReference type="Proteomes" id="UP000242875"/>
    </source>
</evidence>
<sequence>MRREWNPRNKIGRPSIDTDTYRGRAPQRVFGIATAPSSAISYAYGSASLSDNKNKYAKQRDEKVHTTLQDYTKQEPVKEERNPVFLTTLKAEEEHKVDRTPKSHTLFTRPRPDDDTLSETQVQQLAVTGPIIQVSEERNSMSAQEPVMDHSNQSVEQPEEESVSTPEIQLQRVQDTSPTPQQARTLFQELSKHAKPVSPIQLLRRSGLMEQRADERIVEDVQEKTTEKDRHRHARAFLSQSEREKNEEDSGKNERKAKEEPEETSPSVREIKRRLESMYSSGPRRAEVPRNIRHRTLEDVQSTRPATASVPQHRMPTNVVIDTSTDDLPEPLLASTPTEDRRRDSLFAPSEVSRDDAYYADISMEIATTQPYTLRWVGLNVLFGIFLLYWIPKRCIVWCYESGYQALEGSLIGAVSDFKKLLDDNFKNSQRAQPTASPRSSSAPPSAPSLLPHIAFLVLLFALVISVRQALSSVTSSDYGIRIPPSISQASKFSVVNSLRTMWEEHTQPVKTSTNNHEEIGIDTTLVQRLLQAESNFLEVERLILQAKSSNDARERDVTQHQHILQEAEKQLRKLFAIMHETSDDLEKVNEEDLGMLRRQVEHVSSALTTIDEHLDELRSQVEHQVSTEWAQKALTAERDLQDVRTRLSTFKEEVSQGLTATLDKLVQPMVEEVLAEHLLLVRDPVTGKASIDAAVEKLLLSEFASSDNVDHKLSTWSDSKKAMLSQKAQSITPEGFLTSLKDIEHKVLQSLSLPNWRDVESHLDRQLKDQNHISKALENSNIATKAQVRQALREQLSVVKSDVRAHLQDLSARIGLGTEQSIREAKQRLALAKHVHDTMASVLEQYCSDEIGMQDFALASAGARVVSDITSPIPADEGIVDWITRRWRSKQLWDSDPYQALTPTTQRGDCWNTYSKYAQLGVRLVEPILISAISLEHIDWSIASERDRRMAPTEVEVWAQEWQELPDESLEILPPQLLAIVHYNYSGQQPTVQTFEIPSAKVNKVVRTVLFRFNGNVKETCVYRVRVHGKPLADTPEDCPNM</sequence>
<keyword evidence="3" id="KW-1133">Transmembrane helix</keyword>
<keyword evidence="9" id="KW-1185">Reference proteome</keyword>
<feature type="compositionally biased region" description="Polar residues" evidence="6">
    <location>
        <begin position="171"/>
        <end position="185"/>
    </location>
</feature>
<dbReference type="InterPro" id="IPR045119">
    <property type="entry name" value="SUN1-5"/>
</dbReference>
<dbReference type="AlphaFoldDB" id="A0A261Y8L3"/>
<evidence type="ECO:0000256" key="2">
    <source>
        <dbReference type="ARBA" id="ARBA00022692"/>
    </source>
</evidence>
<feature type="region of interest" description="Disordered" evidence="6">
    <location>
        <begin position="1"/>
        <end position="22"/>
    </location>
</feature>
<feature type="region of interest" description="Disordered" evidence="6">
    <location>
        <begin position="321"/>
        <end position="344"/>
    </location>
</feature>
<evidence type="ECO:0000256" key="4">
    <source>
        <dbReference type="ARBA" id="ARBA00023136"/>
    </source>
</evidence>
<dbReference type="OrthoDB" id="342281at2759"/>
<dbReference type="InterPro" id="IPR012919">
    <property type="entry name" value="SUN_dom"/>
</dbReference>
<feature type="compositionally biased region" description="Basic and acidic residues" evidence="6">
    <location>
        <begin position="90"/>
        <end position="101"/>
    </location>
</feature>
<feature type="domain" description="SUN" evidence="7">
    <location>
        <begin position="863"/>
        <end position="1033"/>
    </location>
</feature>
<feature type="compositionally biased region" description="Basic and acidic residues" evidence="6">
    <location>
        <begin position="72"/>
        <end position="82"/>
    </location>
</feature>
<evidence type="ECO:0000256" key="6">
    <source>
        <dbReference type="SAM" id="MobiDB-lite"/>
    </source>
</evidence>
<dbReference type="Gene3D" id="2.60.120.260">
    <property type="entry name" value="Galactose-binding domain-like"/>
    <property type="match status" value="1"/>
</dbReference>
<dbReference type="GO" id="GO:0043495">
    <property type="term" value="F:protein-membrane adaptor activity"/>
    <property type="evidence" value="ECO:0007669"/>
    <property type="project" value="TreeGrafter"/>
</dbReference>
<dbReference type="EMBL" id="MVBO01000001">
    <property type="protein sequence ID" value="OZJ06965.1"/>
    <property type="molecule type" value="Genomic_DNA"/>
</dbReference>
<keyword evidence="5" id="KW-0175">Coiled coil</keyword>
<keyword evidence="2" id="KW-0812">Transmembrane</keyword>
<dbReference type="PROSITE" id="PS51469">
    <property type="entry name" value="SUN"/>
    <property type="match status" value="1"/>
</dbReference>
<comment type="caution">
    <text evidence="8">The sequence shown here is derived from an EMBL/GenBank/DDBJ whole genome shotgun (WGS) entry which is preliminary data.</text>
</comment>
<feature type="coiled-coil region" evidence="5">
    <location>
        <begin position="551"/>
        <end position="585"/>
    </location>
</feature>
<feature type="compositionally biased region" description="Basic and acidic residues" evidence="6">
    <location>
        <begin position="211"/>
        <end position="229"/>
    </location>
</feature>